<dbReference type="SUPFAM" id="SSF53383">
    <property type="entry name" value="PLP-dependent transferases"/>
    <property type="match status" value="1"/>
</dbReference>
<dbReference type="Gene3D" id="3.40.640.10">
    <property type="entry name" value="Type I PLP-dependent aspartate aminotransferase-like (Major domain)"/>
    <property type="match status" value="1"/>
</dbReference>
<dbReference type="PANTHER" id="PTHR42684">
    <property type="entry name" value="ADENOSYLMETHIONINE-8-AMINO-7-OXONONANOATE AMINOTRANSFERASE"/>
    <property type="match status" value="1"/>
</dbReference>
<dbReference type="AlphaFoldDB" id="A0A8J3DPQ0"/>
<organism evidence="7 8">
    <name type="scientific">Limoniibacter endophyticus</name>
    <dbReference type="NCBI Taxonomy" id="1565040"/>
    <lineage>
        <taxon>Bacteria</taxon>
        <taxon>Pseudomonadati</taxon>
        <taxon>Pseudomonadota</taxon>
        <taxon>Alphaproteobacteria</taxon>
        <taxon>Hyphomicrobiales</taxon>
        <taxon>Bartonellaceae</taxon>
        <taxon>Limoniibacter</taxon>
    </lineage>
</organism>
<reference evidence="7" key="2">
    <citation type="submission" date="2020-09" db="EMBL/GenBank/DDBJ databases">
        <authorList>
            <person name="Sun Q."/>
            <person name="Kim S."/>
        </authorList>
    </citation>
    <scope>NUCLEOTIDE SEQUENCE</scope>
    <source>
        <strain evidence="7">KCTC 42097</strain>
    </source>
</reference>
<dbReference type="GO" id="GO:0009448">
    <property type="term" value="P:gamma-aminobutyric acid metabolic process"/>
    <property type="evidence" value="ECO:0007669"/>
    <property type="project" value="TreeGrafter"/>
</dbReference>
<comment type="similarity">
    <text evidence="2 6">Belongs to the class-III pyridoxal-phosphate-dependent aminotransferase family.</text>
</comment>
<keyword evidence="5 6" id="KW-0663">Pyridoxal phosphate</keyword>
<comment type="cofactor">
    <cofactor evidence="1">
        <name>pyridoxal 5'-phosphate</name>
        <dbReference type="ChEBI" id="CHEBI:597326"/>
    </cofactor>
</comment>
<evidence type="ECO:0000313" key="8">
    <source>
        <dbReference type="Proteomes" id="UP000641137"/>
    </source>
</evidence>
<dbReference type="Pfam" id="PF00202">
    <property type="entry name" value="Aminotran_3"/>
    <property type="match status" value="1"/>
</dbReference>
<evidence type="ECO:0000256" key="5">
    <source>
        <dbReference type="ARBA" id="ARBA00022898"/>
    </source>
</evidence>
<dbReference type="CDD" id="cd00610">
    <property type="entry name" value="OAT_like"/>
    <property type="match status" value="1"/>
</dbReference>
<dbReference type="Proteomes" id="UP000641137">
    <property type="component" value="Unassembled WGS sequence"/>
</dbReference>
<evidence type="ECO:0000256" key="2">
    <source>
        <dbReference type="ARBA" id="ARBA00008954"/>
    </source>
</evidence>
<comment type="caution">
    <text evidence="7">The sequence shown here is derived from an EMBL/GenBank/DDBJ whole genome shotgun (WGS) entry which is preliminary data.</text>
</comment>
<evidence type="ECO:0000256" key="3">
    <source>
        <dbReference type="ARBA" id="ARBA00022576"/>
    </source>
</evidence>
<evidence type="ECO:0000256" key="1">
    <source>
        <dbReference type="ARBA" id="ARBA00001933"/>
    </source>
</evidence>
<dbReference type="NCBIfam" id="NF005682">
    <property type="entry name" value="PRK07480.1"/>
    <property type="match status" value="1"/>
</dbReference>
<dbReference type="InterPro" id="IPR015422">
    <property type="entry name" value="PyrdxlP-dep_Trfase_small"/>
</dbReference>
<dbReference type="InterPro" id="IPR005814">
    <property type="entry name" value="Aminotrans_3"/>
</dbReference>
<dbReference type="GO" id="GO:0004015">
    <property type="term" value="F:adenosylmethionine-8-amino-7-oxononanoate transaminase activity"/>
    <property type="evidence" value="ECO:0007669"/>
    <property type="project" value="TreeGrafter"/>
</dbReference>
<keyword evidence="3 7" id="KW-0032">Aminotransferase</keyword>
<reference evidence="7" key="1">
    <citation type="journal article" date="2014" name="Int. J. Syst. Evol. Microbiol.">
        <title>Complete genome sequence of Corynebacterium casei LMG S-19264T (=DSM 44701T), isolated from a smear-ripened cheese.</title>
        <authorList>
            <consortium name="US DOE Joint Genome Institute (JGI-PGF)"/>
            <person name="Walter F."/>
            <person name="Albersmeier A."/>
            <person name="Kalinowski J."/>
            <person name="Ruckert C."/>
        </authorList>
    </citation>
    <scope>NUCLEOTIDE SEQUENCE</scope>
    <source>
        <strain evidence="7">KCTC 42097</strain>
    </source>
</reference>
<accession>A0A8J3DPQ0</accession>
<dbReference type="GO" id="GO:0030170">
    <property type="term" value="F:pyridoxal phosphate binding"/>
    <property type="evidence" value="ECO:0007669"/>
    <property type="project" value="InterPro"/>
</dbReference>
<dbReference type="FunFam" id="3.40.640.10:FF:000014">
    <property type="entry name" value="Adenosylmethionine-8-amino-7-oxononanoate aminotransferase, probable"/>
    <property type="match status" value="1"/>
</dbReference>
<dbReference type="PANTHER" id="PTHR42684:SF3">
    <property type="entry name" value="ADENOSYLMETHIONINE-8-AMINO-7-OXONONANOATE AMINOTRANSFERASE"/>
    <property type="match status" value="1"/>
</dbReference>
<proteinExistence type="inferred from homology"/>
<name>A0A8J3DPQ0_9HYPH</name>
<dbReference type="EMBL" id="BMZO01000010">
    <property type="protein sequence ID" value="GHC77859.1"/>
    <property type="molecule type" value="Genomic_DNA"/>
</dbReference>
<dbReference type="GO" id="GO:0009102">
    <property type="term" value="P:biotin biosynthetic process"/>
    <property type="evidence" value="ECO:0007669"/>
    <property type="project" value="TreeGrafter"/>
</dbReference>
<evidence type="ECO:0000256" key="4">
    <source>
        <dbReference type="ARBA" id="ARBA00022679"/>
    </source>
</evidence>
<dbReference type="RefSeq" id="WP_189491755.1">
    <property type="nucleotide sequence ID" value="NZ_BMZO01000010.1"/>
</dbReference>
<dbReference type="InterPro" id="IPR015421">
    <property type="entry name" value="PyrdxlP-dep_Trfase_major"/>
</dbReference>
<dbReference type="InterPro" id="IPR049704">
    <property type="entry name" value="Aminotrans_3_PPA_site"/>
</dbReference>
<gene>
    <name evidence="7" type="ORF">GCM10010136_29360</name>
</gene>
<dbReference type="InterPro" id="IPR015424">
    <property type="entry name" value="PyrdxlP-dep_Trfase"/>
</dbReference>
<keyword evidence="8" id="KW-1185">Reference proteome</keyword>
<evidence type="ECO:0000313" key="7">
    <source>
        <dbReference type="EMBL" id="GHC77859.1"/>
    </source>
</evidence>
<evidence type="ECO:0000256" key="6">
    <source>
        <dbReference type="RuleBase" id="RU003560"/>
    </source>
</evidence>
<dbReference type="Gene3D" id="3.90.1150.10">
    <property type="entry name" value="Aspartate Aminotransferase, domain 1"/>
    <property type="match status" value="1"/>
</dbReference>
<dbReference type="NCBIfam" id="NF004767">
    <property type="entry name" value="PRK06105.1"/>
    <property type="match status" value="1"/>
</dbReference>
<sequence>MAATPNSAEARDIAYHLHPVTNARRHQEIGPLIIDRGEGIYVYDSNGKQYIEALAGLWSVGVGFNEKRLVEAATKQMSKLPYYHTFTHKSHGPVIDLAEKLIGMAPVPMSKVFFTNSGSEAIDTALKLIWYRSNALGLPQKKKIIVRNRAYHGITIAAGNLTSLPANHTSFEMIVPDVIRLTAPHHYREAKPGESEEDFATRLAEELDQKIIEAGPDTIAAMFAEPVQGAGGVIVPPATYWEKVQAVLAKYDILLVADEVICGFGRTGTMFGTTTFGIKPDIMVLSKQLSSSYLPASALMINDRVFEPIADESNRVGVLGHGYTASGHPVVTAVALENLKIIEERNLVSNAASMGERMRAALRKLESHPLVGEVRGVGLIAAVELVKDKAAKTGLGKAGELGALVNKHAQENGLISRAMGDSMAFCPPLIITEAEVDEMVSRFATALDLALAELPEGSVKAA</sequence>
<protein>
    <submittedName>
        <fullName evidence="7">Aspartate aminotransferase family protein</fullName>
    </submittedName>
</protein>
<dbReference type="PIRSF" id="PIRSF000521">
    <property type="entry name" value="Transaminase_4ab_Lys_Orn"/>
    <property type="match status" value="1"/>
</dbReference>
<dbReference type="PROSITE" id="PS00600">
    <property type="entry name" value="AA_TRANSFER_CLASS_3"/>
    <property type="match status" value="1"/>
</dbReference>
<keyword evidence="4" id="KW-0808">Transferase</keyword>